<evidence type="ECO:0000313" key="10">
    <source>
        <dbReference type="Proteomes" id="UP000095287"/>
    </source>
</evidence>
<evidence type="ECO:0000256" key="8">
    <source>
        <dbReference type="SAM" id="MobiDB-lite"/>
    </source>
</evidence>
<dbReference type="GO" id="GO:0019843">
    <property type="term" value="F:rRNA binding"/>
    <property type="evidence" value="ECO:0007669"/>
    <property type="project" value="InterPro"/>
</dbReference>
<keyword evidence="6" id="KW-0539">Nucleus</keyword>
<feature type="compositionally biased region" description="Basic residues" evidence="8">
    <location>
        <begin position="1"/>
        <end position="11"/>
    </location>
</feature>
<accession>A0A1I7Y1C1</accession>
<sequence length="345" mass="39705">MVKRKLVKKLKKAQEQTEELVVPKEEPETESSSDSENEEQEASAAPESGDVVHKPEWTNRERVLVFCSRGSDFRTRHVMNDLKTIMPHSRGESKMSKQTSITMINEIASMAKCTKCIYFESRKKKDVYMWLANVEDGPSVKFLVHNIHTMEELRLTGNCLKASRPVLSFDAGFDAHPSSRLIKEMLKQVFATPNHHPRSQPFIDHIFSFSLTTDGKIWFRNFQVVDEKLELQEIGPRMVLEIATIFAGSFEGAVLYENPNYMNPNAVRRQMKLAQRNKYVSRKMTEQGRKEKDEKMQQIKLPDPVGEEFNTNRQITDEKALEIMKAIDTKLARPKKSKAKKAKLA</sequence>
<evidence type="ECO:0000259" key="9">
    <source>
        <dbReference type="PROSITE" id="PS50833"/>
    </source>
</evidence>
<evidence type="ECO:0000256" key="3">
    <source>
        <dbReference type="ARBA" id="ARBA00006369"/>
    </source>
</evidence>
<feature type="region of interest" description="Disordered" evidence="8">
    <location>
        <begin position="280"/>
        <end position="312"/>
    </location>
</feature>
<evidence type="ECO:0000256" key="4">
    <source>
        <dbReference type="ARBA" id="ARBA00020522"/>
    </source>
</evidence>
<feature type="region of interest" description="Disordered" evidence="8">
    <location>
        <begin position="1"/>
        <end position="54"/>
    </location>
</feature>
<keyword evidence="10" id="KW-1185">Reference proteome</keyword>
<dbReference type="Gene3D" id="3.40.50.10480">
    <property type="entry name" value="Probable brix-domain ribosomal biogenesis protein"/>
    <property type="match status" value="1"/>
</dbReference>
<evidence type="ECO:0000256" key="1">
    <source>
        <dbReference type="ARBA" id="ARBA00003439"/>
    </source>
</evidence>
<proteinExistence type="inferred from homology"/>
<feature type="compositionally biased region" description="Basic and acidic residues" evidence="8">
    <location>
        <begin position="283"/>
        <end position="297"/>
    </location>
</feature>
<dbReference type="GO" id="GO:0006364">
    <property type="term" value="P:rRNA processing"/>
    <property type="evidence" value="ECO:0007669"/>
    <property type="project" value="InterPro"/>
</dbReference>
<dbReference type="SMART" id="SM00879">
    <property type="entry name" value="Brix"/>
    <property type="match status" value="1"/>
</dbReference>
<dbReference type="PANTHER" id="PTHR13634">
    <property type="entry name" value="RIBOSOME BIOGENESIS PROTEIN BRIX"/>
    <property type="match status" value="1"/>
</dbReference>
<evidence type="ECO:0000256" key="5">
    <source>
        <dbReference type="ARBA" id="ARBA00022517"/>
    </source>
</evidence>
<dbReference type="PANTHER" id="PTHR13634:SF0">
    <property type="entry name" value="RIBOSOME BIOGENESIS PROTEIN BRX1 HOMOLOG"/>
    <property type="match status" value="1"/>
</dbReference>
<comment type="similarity">
    <text evidence="3">Belongs to the BRX1 family.</text>
</comment>
<dbReference type="WBParaSite" id="L893_g11733.t1">
    <property type="protein sequence ID" value="L893_g11733.t1"/>
    <property type="gene ID" value="L893_g11733"/>
</dbReference>
<dbReference type="PROSITE" id="PS50833">
    <property type="entry name" value="BRIX"/>
    <property type="match status" value="1"/>
</dbReference>
<evidence type="ECO:0000256" key="2">
    <source>
        <dbReference type="ARBA" id="ARBA00004604"/>
    </source>
</evidence>
<name>A0A1I7Y1C1_9BILA</name>
<dbReference type="Pfam" id="PF04427">
    <property type="entry name" value="Brix"/>
    <property type="match status" value="1"/>
</dbReference>
<keyword evidence="5" id="KW-0690">Ribosome biogenesis</keyword>
<comment type="subcellular location">
    <subcellularLocation>
        <location evidence="2">Nucleus</location>
        <location evidence="2">Nucleolus</location>
    </subcellularLocation>
</comment>
<organism evidence="10 11">
    <name type="scientific">Steinernema glaseri</name>
    <dbReference type="NCBI Taxonomy" id="37863"/>
    <lineage>
        <taxon>Eukaryota</taxon>
        <taxon>Metazoa</taxon>
        <taxon>Ecdysozoa</taxon>
        <taxon>Nematoda</taxon>
        <taxon>Chromadorea</taxon>
        <taxon>Rhabditida</taxon>
        <taxon>Tylenchina</taxon>
        <taxon>Panagrolaimomorpha</taxon>
        <taxon>Strongyloidoidea</taxon>
        <taxon>Steinernematidae</taxon>
        <taxon>Steinernema</taxon>
    </lineage>
</organism>
<dbReference type="GO" id="GO:0000027">
    <property type="term" value="P:ribosomal large subunit assembly"/>
    <property type="evidence" value="ECO:0007669"/>
    <property type="project" value="TreeGrafter"/>
</dbReference>
<feature type="domain" description="Brix" evidence="9">
    <location>
        <begin position="61"/>
        <end position="251"/>
    </location>
</feature>
<dbReference type="FunFam" id="3.40.50.10480:FF:000003">
    <property type="entry name" value="Ribosome biogenesis protein BRX1"/>
    <property type="match status" value="1"/>
</dbReference>
<comment type="function">
    <text evidence="1">Required for biogenesis of the 60S ribosomal subunit.</text>
</comment>
<dbReference type="InterPro" id="IPR026532">
    <property type="entry name" value="BRX1"/>
</dbReference>
<dbReference type="Proteomes" id="UP000095287">
    <property type="component" value="Unplaced"/>
</dbReference>
<reference evidence="11" key="1">
    <citation type="submission" date="2016-11" db="UniProtKB">
        <authorList>
            <consortium name="WormBaseParasite"/>
        </authorList>
    </citation>
    <scope>IDENTIFICATION</scope>
</reference>
<dbReference type="SUPFAM" id="SSF52954">
    <property type="entry name" value="Class II aaRS ABD-related"/>
    <property type="match status" value="1"/>
</dbReference>
<dbReference type="InterPro" id="IPR007109">
    <property type="entry name" value="Brix"/>
</dbReference>
<dbReference type="AlphaFoldDB" id="A0A1I7Y1C1"/>
<evidence type="ECO:0000256" key="7">
    <source>
        <dbReference type="ARBA" id="ARBA00080845"/>
    </source>
</evidence>
<feature type="compositionally biased region" description="Acidic residues" evidence="8">
    <location>
        <begin position="27"/>
        <end position="41"/>
    </location>
</feature>
<dbReference type="GO" id="GO:0005730">
    <property type="term" value="C:nucleolus"/>
    <property type="evidence" value="ECO:0007669"/>
    <property type="project" value="UniProtKB-SubCell"/>
</dbReference>
<evidence type="ECO:0000313" key="11">
    <source>
        <dbReference type="WBParaSite" id="L893_g11733.t1"/>
    </source>
</evidence>
<evidence type="ECO:0000256" key="6">
    <source>
        <dbReference type="ARBA" id="ARBA00023242"/>
    </source>
</evidence>
<protein>
    <recommendedName>
        <fullName evidence="4">Ribosome biogenesis protein BRX1 homolog</fullName>
    </recommendedName>
    <alternativeName>
        <fullName evidence="7">Brix domain-containing protein 2 homolog</fullName>
    </alternativeName>
</protein>